<comment type="similarity">
    <text evidence="4">Belongs to the putative lipase ROG1 family.</text>
</comment>
<dbReference type="SUPFAM" id="SSF53474">
    <property type="entry name" value="alpha/beta-Hydrolases"/>
    <property type="match status" value="1"/>
</dbReference>
<keyword evidence="11" id="KW-1185">Reference proteome</keyword>
<dbReference type="Gene3D" id="3.40.50.300">
    <property type="entry name" value="P-loop containing nucleotide triphosphate hydrolases"/>
    <property type="match status" value="1"/>
</dbReference>
<dbReference type="SUPFAM" id="SSF52540">
    <property type="entry name" value="P-loop containing nucleoside triphosphate hydrolases"/>
    <property type="match status" value="1"/>
</dbReference>
<reference evidence="10 11" key="1">
    <citation type="submission" date="2020-03" db="EMBL/GenBank/DDBJ databases">
        <title>Draft Genome Sequence of Cudoniella acicularis.</title>
        <authorList>
            <person name="Buettner E."/>
            <person name="Kellner H."/>
        </authorList>
    </citation>
    <scope>NUCLEOTIDE SEQUENCE [LARGE SCALE GENOMIC DNA]</scope>
    <source>
        <strain evidence="10 11">DSM 108380</strain>
    </source>
</reference>
<evidence type="ECO:0000256" key="4">
    <source>
        <dbReference type="ARBA" id="ARBA00007920"/>
    </source>
</evidence>
<evidence type="ECO:0000256" key="6">
    <source>
        <dbReference type="ARBA" id="ARBA00023128"/>
    </source>
</evidence>
<dbReference type="GO" id="GO:0005783">
    <property type="term" value="C:endoplasmic reticulum"/>
    <property type="evidence" value="ECO:0007669"/>
    <property type="project" value="UniProtKB-SubCell"/>
</dbReference>
<feature type="compositionally biased region" description="Basic and acidic residues" evidence="8">
    <location>
        <begin position="13"/>
        <end position="22"/>
    </location>
</feature>
<feature type="compositionally biased region" description="Polar residues" evidence="8">
    <location>
        <begin position="1"/>
        <end position="10"/>
    </location>
</feature>
<gene>
    <name evidence="10" type="ORF">G7Y89_g11926</name>
</gene>
<dbReference type="PANTHER" id="PTHR48182">
    <property type="entry name" value="PROTEIN SERAC1"/>
    <property type="match status" value="1"/>
</dbReference>
<sequence>MPLGSKTSIRVTEIPKHTKQEDYEAFAKNLRSQPPLKLGKSDRLRKLLRSHQRQTSRADSGEEGSSNDRRDGRISIQTEETRLVPSAELSEETGKTLFESFASLNGVYVGTLSFGSSELKDNALRKHKEYSSKWEGWVLKDTFAFLTVLYDYGDAAKVDICAVHGLGGNAMDTWTADGNMIWLRDILPTSDYFKESRIMTFGYDSDLTAGDSVMEVEDWARTLLTTVNNARSSQTERQRPIIFVCHSLGGLVGRKAMILLQASRFEGIQLDQCGLLFLSTPHSGTTVADWQDFLVALAGTFANVRQSTLKRLESFNPMSASDKEGFLALDPCPTYRCLAEGKMTKIKGISKYIVTSDSAALDPRHQARKIMGTDHNSICKFDSNISGEYMEVHSELKAILDVLRRQDQDVKVESCIPPGHPHFAAHAYPPDRGHWWQGNRISELSHRTKSNTQCFGREEELRRLNSHFAGAKTQPTLTVIKGIGGIGKTEVLSEFTVKQKGQRNIFFLHANNQKTFDETIERIAMDIGFDMIENPNLNRTIWRTTSPAGRIEIFYNWLSHSCNADSLLIVDDLDAFGNEDIKKVLACQAQHILISTRWSDLVWTTQNRDFLELRLPPMSSSSMVSIMKATTIYNRSRQLEDNDLESIAPILCGHPLAASLAVPFISQYLSTYDEPAQEFMNLLQSSDPEDRELFLKFNLGGLFVSVWDSFEQSHSRIQKDSGQAATLMGILSFLRIDDDCFDEFFKQKKPWINNIENELPDASIFKAKYITLAMLLGELRKVSFYLEFPQESKKRLNVHPLMLDFARLRAGEEGRLRFAKQIFRVCYESVTRSKKNETFILPHVQHCLRICRGFNIDLRTLQLPGHVLQWLEDPDFQDPFSDSENLLEDAREFHLKDESAYDEQIQEYITQCAQARKWFGTRGNTGFNEESRTRIVKLMVLHNQLEKYLAGFEGALPGFSKKSPSRDCLCVRGQGVEVGGRWSKSCPRSIYEYAMSSTGYRRGTCNKCRARQALIYASRKQQEQEQEQELTGAGSQLQEQARYLTCELCQKKNSKVVCRRQTNRENQYHLIPPTQDEL</sequence>
<dbReference type="Pfam" id="PF05057">
    <property type="entry name" value="DUF676"/>
    <property type="match status" value="1"/>
</dbReference>
<keyword evidence="6" id="KW-0496">Mitochondrion</keyword>
<proteinExistence type="inferred from homology"/>
<dbReference type="PANTHER" id="PTHR48182:SF2">
    <property type="entry name" value="PROTEIN SERAC1"/>
    <property type="match status" value="1"/>
</dbReference>
<dbReference type="AlphaFoldDB" id="A0A8H4W061"/>
<comment type="caution">
    <text evidence="10">The sequence shown here is derived from an EMBL/GenBank/DDBJ whole genome shotgun (WGS) entry which is preliminary data.</text>
</comment>
<keyword evidence="7" id="KW-0472">Membrane</keyword>
<evidence type="ECO:0000256" key="3">
    <source>
        <dbReference type="ARBA" id="ARBA00004370"/>
    </source>
</evidence>
<keyword evidence="5" id="KW-0256">Endoplasmic reticulum</keyword>
<evidence type="ECO:0000259" key="9">
    <source>
        <dbReference type="Pfam" id="PF05057"/>
    </source>
</evidence>
<evidence type="ECO:0000313" key="11">
    <source>
        <dbReference type="Proteomes" id="UP000566819"/>
    </source>
</evidence>
<dbReference type="GO" id="GO:0005739">
    <property type="term" value="C:mitochondrion"/>
    <property type="evidence" value="ECO:0007669"/>
    <property type="project" value="UniProtKB-SubCell"/>
</dbReference>
<dbReference type="Gene3D" id="3.40.50.1820">
    <property type="entry name" value="alpha/beta hydrolase"/>
    <property type="match status" value="1"/>
</dbReference>
<organism evidence="10 11">
    <name type="scientific">Cudoniella acicularis</name>
    <dbReference type="NCBI Taxonomy" id="354080"/>
    <lineage>
        <taxon>Eukaryota</taxon>
        <taxon>Fungi</taxon>
        <taxon>Dikarya</taxon>
        <taxon>Ascomycota</taxon>
        <taxon>Pezizomycotina</taxon>
        <taxon>Leotiomycetes</taxon>
        <taxon>Helotiales</taxon>
        <taxon>Tricladiaceae</taxon>
        <taxon>Cudoniella</taxon>
    </lineage>
</organism>
<dbReference type="GO" id="GO:0016020">
    <property type="term" value="C:membrane"/>
    <property type="evidence" value="ECO:0007669"/>
    <property type="project" value="UniProtKB-SubCell"/>
</dbReference>
<dbReference type="InterPro" id="IPR029058">
    <property type="entry name" value="AB_hydrolase_fold"/>
</dbReference>
<evidence type="ECO:0000256" key="5">
    <source>
        <dbReference type="ARBA" id="ARBA00022824"/>
    </source>
</evidence>
<dbReference type="OrthoDB" id="194358at2759"/>
<feature type="domain" description="DUF676" evidence="9">
    <location>
        <begin position="162"/>
        <end position="289"/>
    </location>
</feature>
<dbReference type="EMBL" id="JAAMPI010001194">
    <property type="protein sequence ID" value="KAF4626234.1"/>
    <property type="molecule type" value="Genomic_DNA"/>
</dbReference>
<evidence type="ECO:0000313" key="10">
    <source>
        <dbReference type="EMBL" id="KAF4626234.1"/>
    </source>
</evidence>
<dbReference type="InterPro" id="IPR052374">
    <property type="entry name" value="SERAC1"/>
</dbReference>
<evidence type="ECO:0000256" key="2">
    <source>
        <dbReference type="ARBA" id="ARBA00004240"/>
    </source>
</evidence>
<dbReference type="InterPro" id="IPR027417">
    <property type="entry name" value="P-loop_NTPase"/>
</dbReference>
<name>A0A8H4W061_9HELO</name>
<protein>
    <recommendedName>
        <fullName evidence="9">DUF676 domain-containing protein</fullName>
    </recommendedName>
</protein>
<dbReference type="InterPro" id="IPR007751">
    <property type="entry name" value="DUF676_lipase-like"/>
</dbReference>
<dbReference type="Proteomes" id="UP000566819">
    <property type="component" value="Unassembled WGS sequence"/>
</dbReference>
<feature type="region of interest" description="Disordered" evidence="8">
    <location>
        <begin position="1"/>
        <end position="76"/>
    </location>
</feature>
<accession>A0A8H4W061</accession>
<evidence type="ECO:0000256" key="1">
    <source>
        <dbReference type="ARBA" id="ARBA00004173"/>
    </source>
</evidence>
<evidence type="ECO:0000256" key="7">
    <source>
        <dbReference type="ARBA" id="ARBA00023136"/>
    </source>
</evidence>
<comment type="subcellular location">
    <subcellularLocation>
        <location evidence="2">Endoplasmic reticulum</location>
    </subcellularLocation>
    <subcellularLocation>
        <location evidence="3">Membrane</location>
    </subcellularLocation>
    <subcellularLocation>
        <location evidence="1">Mitochondrion</location>
    </subcellularLocation>
</comment>
<evidence type="ECO:0000256" key="8">
    <source>
        <dbReference type="SAM" id="MobiDB-lite"/>
    </source>
</evidence>